<organism evidence="6 7">
    <name type="scientific">Nocardia neocaledoniensis</name>
    <dbReference type="NCBI Taxonomy" id="236511"/>
    <lineage>
        <taxon>Bacteria</taxon>
        <taxon>Bacillati</taxon>
        <taxon>Actinomycetota</taxon>
        <taxon>Actinomycetes</taxon>
        <taxon>Mycobacteriales</taxon>
        <taxon>Nocardiaceae</taxon>
        <taxon>Nocardia</taxon>
    </lineage>
</organism>
<feature type="domain" description="Aldehyde dehydrogenase" evidence="5">
    <location>
        <begin position="30"/>
        <end position="492"/>
    </location>
</feature>
<dbReference type="Gene3D" id="3.40.309.10">
    <property type="entry name" value="Aldehyde Dehydrogenase, Chain A, domain 2"/>
    <property type="match status" value="1"/>
</dbReference>
<dbReference type="EMBL" id="QGTL01000016">
    <property type="protein sequence ID" value="PWV68943.1"/>
    <property type="molecule type" value="Genomic_DNA"/>
</dbReference>
<dbReference type="InterPro" id="IPR016163">
    <property type="entry name" value="Ald_DH_C"/>
</dbReference>
<dbReference type="FunFam" id="3.40.605.10:FF:000007">
    <property type="entry name" value="NAD/NADP-dependent betaine aldehyde dehydrogenase"/>
    <property type="match status" value="1"/>
</dbReference>
<dbReference type="AlphaFoldDB" id="A0A317N3W8"/>
<dbReference type="InterPro" id="IPR015590">
    <property type="entry name" value="Aldehyde_DH_dom"/>
</dbReference>
<reference evidence="6 7" key="1">
    <citation type="submission" date="2018-05" db="EMBL/GenBank/DDBJ databases">
        <title>Genomic Encyclopedia of Type Strains, Phase IV (KMG-IV): sequencing the most valuable type-strain genomes for metagenomic binning, comparative biology and taxonomic classification.</title>
        <authorList>
            <person name="Goeker M."/>
        </authorList>
    </citation>
    <scope>NUCLEOTIDE SEQUENCE [LARGE SCALE GENOMIC DNA]</scope>
    <source>
        <strain evidence="6 7">DSM 44717</strain>
    </source>
</reference>
<dbReference type="PROSITE" id="PS00687">
    <property type="entry name" value="ALDEHYDE_DEHYDR_GLU"/>
    <property type="match status" value="1"/>
</dbReference>
<feature type="active site" evidence="3">
    <location>
        <position position="269"/>
    </location>
</feature>
<evidence type="ECO:0000259" key="5">
    <source>
        <dbReference type="Pfam" id="PF00171"/>
    </source>
</evidence>
<comment type="caution">
    <text evidence="6">The sequence shown here is derived from an EMBL/GenBank/DDBJ whole genome shotgun (WGS) entry which is preliminary data.</text>
</comment>
<gene>
    <name evidence="6" type="ORF">DFR69_11667</name>
</gene>
<evidence type="ECO:0000256" key="3">
    <source>
        <dbReference type="PROSITE-ProRule" id="PRU10007"/>
    </source>
</evidence>
<dbReference type="Gene3D" id="3.40.605.10">
    <property type="entry name" value="Aldehyde Dehydrogenase, Chain A, domain 1"/>
    <property type="match status" value="1"/>
</dbReference>
<evidence type="ECO:0000256" key="1">
    <source>
        <dbReference type="ARBA" id="ARBA00009986"/>
    </source>
</evidence>
<dbReference type="PANTHER" id="PTHR11699">
    <property type="entry name" value="ALDEHYDE DEHYDROGENASE-RELATED"/>
    <property type="match status" value="1"/>
</dbReference>
<comment type="similarity">
    <text evidence="1 4">Belongs to the aldehyde dehydrogenase family.</text>
</comment>
<dbReference type="GO" id="GO:0016620">
    <property type="term" value="F:oxidoreductase activity, acting on the aldehyde or oxo group of donors, NAD or NADP as acceptor"/>
    <property type="evidence" value="ECO:0007669"/>
    <property type="project" value="InterPro"/>
</dbReference>
<dbReference type="InterPro" id="IPR016162">
    <property type="entry name" value="Ald_DH_N"/>
</dbReference>
<dbReference type="InterPro" id="IPR029510">
    <property type="entry name" value="Ald_DH_CS_GLU"/>
</dbReference>
<protein>
    <submittedName>
        <fullName evidence="6">Acyl-CoA reductase-like NAD-dependent aldehyde dehydrogenase</fullName>
    </submittedName>
</protein>
<dbReference type="FunFam" id="3.40.605.10:FF:000026">
    <property type="entry name" value="Aldehyde dehydrogenase, putative"/>
    <property type="match status" value="1"/>
</dbReference>
<evidence type="ECO:0000313" key="6">
    <source>
        <dbReference type="EMBL" id="PWV68943.1"/>
    </source>
</evidence>
<proteinExistence type="inferred from homology"/>
<evidence type="ECO:0000256" key="4">
    <source>
        <dbReference type="RuleBase" id="RU003345"/>
    </source>
</evidence>
<accession>A0A317N3W8</accession>
<dbReference type="RefSeq" id="WP_110041133.1">
    <property type="nucleotide sequence ID" value="NZ_QGTL01000016.1"/>
</dbReference>
<name>A0A317N3W8_9NOCA</name>
<evidence type="ECO:0000313" key="7">
    <source>
        <dbReference type="Proteomes" id="UP000246410"/>
    </source>
</evidence>
<dbReference type="FunFam" id="3.40.309.10:FF:000009">
    <property type="entry name" value="Aldehyde dehydrogenase A"/>
    <property type="match status" value="1"/>
</dbReference>
<keyword evidence="2 4" id="KW-0560">Oxidoreductase</keyword>
<dbReference type="Proteomes" id="UP000246410">
    <property type="component" value="Unassembled WGS sequence"/>
</dbReference>
<keyword evidence="7" id="KW-1185">Reference proteome</keyword>
<dbReference type="InterPro" id="IPR016161">
    <property type="entry name" value="Ald_DH/histidinol_DH"/>
</dbReference>
<sequence>MNGVVTTEAVLRSAFGTDGGVGHLLIDGAWVPAAAGSTFEVVDPGTEEVVGRVAEASAADVDAAVAAARRAFDEERWLRLSSTQRGVVLWRVAELIEARSEELARLESLDVGVPVSQAKPMVAEAVNQFRYFAGWADKIQGTTVDLGTAERRLQGATYREPVGVVAMIVPWNAPLIAMSMKLAPALAAGCTCVLKPSEEAPLSALALGRILLEAGVPAGVINIVTGFGETGAAMAEHPGVDKISFTGSTEVGRKIVAAATGNLKKVSLELGGKSPVIVLPDADLAAAAAGIALGVFWNSGQICTSGTRLFAHADIYDELVDGIAEQGRAMAMGYGADPDVVLGPLVSRRQLDRVAGYVDGGVAAGARVVCGGKRVGEKGFYYEPTVLADARPEMAIVREEIFGPVLAALSFTDLDAAIASANDTEYGLAGSVWTRDVALAHRIARRLRGGRIGVNIHRAGGVQMPVGGFKQSGWGRENGPDALEGYLETKSVVTLLDR</sequence>
<dbReference type="SUPFAM" id="SSF53720">
    <property type="entry name" value="ALDH-like"/>
    <property type="match status" value="1"/>
</dbReference>
<dbReference type="Pfam" id="PF00171">
    <property type="entry name" value="Aldedh"/>
    <property type="match status" value="1"/>
</dbReference>
<evidence type="ECO:0000256" key="2">
    <source>
        <dbReference type="ARBA" id="ARBA00023002"/>
    </source>
</evidence>